<accession>A0A835PFX5</accession>
<gene>
    <name evidence="2" type="ORF">HPP92_026340</name>
</gene>
<dbReference type="PANTHER" id="PTHR31300:SF2">
    <property type="entry name" value="LIPASE-LIKE PROTEIN"/>
    <property type="match status" value="1"/>
</dbReference>
<comment type="caution">
    <text evidence="2">The sequence shown here is derived from an EMBL/GenBank/DDBJ whole genome shotgun (WGS) entry which is preliminary data.</text>
</comment>
<dbReference type="OrthoDB" id="2012654at2759"/>
<dbReference type="AlphaFoldDB" id="A0A835PFX5"/>
<reference evidence="2 3" key="1">
    <citation type="journal article" date="2020" name="Nat. Food">
        <title>A phased Vanilla planifolia genome enables genetic improvement of flavour and production.</title>
        <authorList>
            <person name="Hasing T."/>
            <person name="Tang H."/>
            <person name="Brym M."/>
            <person name="Khazi F."/>
            <person name="Huang T."/>
            <person name="Chambers A.H."/>
        </authorList>
    </citation>
    <scope>NUCLEOTIDE SEQUENCE [LARGE SCALE GENOMIC DNA]</scope>
    <source>
        <tissue evidence="2">Leaf</tissue>
    </source>
</reference>
<proteinExistence type="predicted"/>
<dbReference type="Pfam" id="PF04788">
    <property type="entry name" value="DUF620"/>
    <property type="match status" value="1"/>
</dbReference>
<feature type="region of interest" description="Disordered" evidence="1">
    <location>
        <begin position="19"/>
        <end position="38"/>
    </location>
</feature>
<dbReference type="Proteomes" id="UP000639772">
    <property type="component" value="Unassembled WGS sequence"/>
</dbReference>
<evidence type="ECO:0000313" key="3">
    <source>
        <dbReference type="Proteomes" id="UP000639772"/>
    </source>
</evidence>
<protein>
    <submittedName>
        <fullName evidence="2">Uncharacterized protein</fullName>
    </submittedName>
</protein>
<organism evidence="2 3">
    <name type="scientific">Vanilla planifolia</name>
    <name type="common">Vanilla</name>
    <dbReference type="NCBI Taxonomy" id="51239"/>
    <lineage>
        <taxon>Eukaryota</taxon>
        <taxon>Viridiplantae</taxon>
        <taxon>Streptophyta</taxon>
        <taxon>Embryophyta</taxon>
        <taxon>Tracheophyta</taxon>
        <taxon>Spermatophyta</taxon>
        <taxon>Magnoliopsida</taxon>
        <taxon>Liliopsida</taxon>
        <taxon>Asparagales</taxon>
        <taxon>Orchidaceae</taxon>
        <taxon>Vanilloideae</taxon>
        <taxon>Vanilleae</taxon>
        <taxon>Vanilla</taxon>
    </lineage>
</organism>
<sequence length="270" mass="29788">MEKKQGFFAVLKEGMVRGTTAKPPFQNSPSLQSRGPADPALLGSHLRHSWRGWTRTLQSDAEATIRRRVGANGFGGQFSRAHSVRPALVSAALTFAYSSASWEPHAPTHESSSAQYILQQYIAGLGGSKLQSFLHNASTLWEDKKMTASEFETATMVARNRSSEVEKGWFCPVAEDPGYVDASTRMTQDVITVKDVYGIQMWFLVESGKGFIGTIVKTFVHEDICSLEFESKGLDPLTTATVFANARFIGEKKVKNEDCFVLKLSAEPIR</sequence>
<dbReference type="InterPro" id="IPR006873">
    <property type="entry name" value="DUF620"/>
</dbReference>
<dbReference type="EMBL" id="JADCNM010000074">
    <property type="protein sequence ID" value="KAG0451184.1"/>
    <property type="molecule type" value="Genomic_DNA"/>
</dbReference>
<dbReference type="PANTHER" id="PTHR31300">
    <property type="entry name" value="LIPASE"/>
    <property type="match status" value="1"/>
</dbReference>
<evidence type="ECO:0000256" key="1">
    <source>
        <dbReference type="SAM" id="MobiDB-lite"/>
    </source>
</evidence>
<name>A0A835PFX5_VANPL</name>
<evidence type="ECO:0000313" key="2">
    <source>
        <dbReference type="EMBL" id="KAG0451184.1"/>
    </source>
</evidence>